<dbReference type="RefSeq" id="WP_236119865.1">
    <property type="nucleotide sequence ID" value="NZ_JAKGSI010000006.1"/>
</dbReference>
<comment type="caution">
    <text evidence="1">The sequence shown here is derived from an EMBL/GenBank/DDBJ whole genome shotgun (WGS) entry which is preliminary data.</text>
</comment>
<organism evidence="1 2">
    <name type="scientific">Corynebacterium uropygiale</name>
    <dbReference type="NCBI Taxonomy" id="1775911"/>
    <lineage>
        <taxon>Bacteria</taxon>
        <taxon>Bacillati</taxon>
        <taxon>Actinomycetota</taxon>
        <taxon>Actinomycetes</taxon>
        <taxon>Mycobacteriales</taxon>
        <taxon>Corynebacteriaceae</taxon>
        <taxon>Corynebacterium</taxon>
    </lineage>
</organism>
<sequence>MSADALLTIAEDVCAATGTRIKNYPALVSLAALSAPRLRGCPLYATEHEQARTIRLALRSFPPLEEHNDIFADVLFSVLAERHAHAAQPPTRGGTP</sequence>
<reference evidence="1" key="1">
    <citation type="submission" date="2022-01" db="EMBL/GenBank/DDBJ databases">
        <title>Corynebacterium sp. nov isolated from isolated from the feces of the greater white-fronted geese (Anser albifrons) at Poyang Lake, PR China.</title>
        <authorList>
            <person name="Liu Q."/>
        </authorList>
    </citation>
    <scope>NUCLEOTIDE SEQUENCE</scope>
    <source>
        <strain evidence="1">JCM 32435</strain>
    </source>
</reference>
<dbReference type="AlphaFoldDB" id="A0A9X1QV82"/>
<evidence type="ECO:0000313" key="1">
    <source>
        <dbReference type="EMBL" id="MCF4007620.1"/>
    </source>
</evidence>
<gene>
    <name evidence="1" type="ORF">L1O03_10650</name>
</gene>
<dbReference type="EMBL" id="JAKGSI010000006">
    <property type="protein sequence ID" value="MCF4007620.1"/>
    <property type="molecule type" value="Genomic_DNA"/>
</dbReference>
<name>A0A9X1QV82_9CORY</name>
<keyword evidence="2" id="KW-1185">Reference proteome</keyword>
<evidence type="ECO:0000313" key="2">
    <source>
        <dbReference type="Proteomes" id="UP001139336"/>
    </source>
</evidence>
<proteinExistence type="predicted"/>
<dbReference type="Proteomes" id="UP001139336">
    <property type="component" value="Unassembled WGS sequence"/>
</dbReference>
<protein>
    <submittedName>
        <fullName evidence="1">Uncharacterized protein</fullName>
    </submittedName>
</protein>
<accession>A0A9X1QV82</accession>